<evidence type="ECO:0000313" key="2">
    <source>
        <dbReference type="Proteomes" id="UP000053611"/>
    </source>
</evidence>
<dbReference type="Proteomes" id="UP000053611">
    <property type="component" value="Unassembled WGS sequence"/>
</dbReference>
<dbReference type="AlphaFoldDB" id="A0A0J0XZR5"/>
<gene>
    <name evidence="1" type="ORF">CC85DRAFT_5345</name>
</gene>
<proteinExistence type="predicted"/>
<sequence>MCLEANLKRNCGLFHLSAFWAVSLSASACRRSFKEIIVLISSQAHSGYESHPVLAGLWAAGMQPPSPPGRRSDRRRRPLMLQMNGLPLSRVSLLEETSSD</sequence>
<reference evidence="1 2" key="1">
    <citation type="submission" date="2015-03" db="EMBL/GenBank/DDBJ databases">
        <title>Genomics and transcriptomics of the oil-accumulating basidiomycete yeast T. oleaginosus allow insights into substrate utilization and the diverse evolutionary trajectories of mating systems in fungi.</title>
        <authorList>
            <consortium name="DOE Joint Genome Institute"/>
            <person name="Kourist R."/>
            <person name="Kracht O."/>
            <person name="Bracharz F."/>
            <person name="Lipzen A."/>
            <person name="Nolan M."/>
            <person name="Ohm R."/>
            <person name="Grigoriev I."/>
            <person name="Sun S."/>
            <person name="Heitman J."/>
            <person name="Bruck T."/>
            <person name="Nowrousian M."/>
        </authorList>
    </citation>
    <scope>NUCLEOTIDE SEQUENCE [LARGE SCALE GENOMIC DNA]</scope>
    <source>
        <strain evidence="1 2">IBC0246</strain>
    </source>
</reference>
<evidence type="ECO:0000313" key="1">
    <source>
        <dbReference type="EMBL" id="KLT46545.1"/>
    </source>
</evidence>
<organism evidence="1 2">
    <name type="scientific">Cutaneotrichosporon oleaginosum</name>
    <dbReference type="NCBI Taxonomy" id="879819"/>
    <lineage>
        <taxon>Eukaryota</taxon>
        <taxon>Fungi</taxon>
        <taxon>Dikarya</taxon>
        <taxon>Basidiomycota</taxon>
        <taxon>Agaricomycotina</taxon>
        <taxon>Tremellomycetes</taxon>
        <taxon>Trichosporonales</taxon>
        <taxon>Trichosporonaceae</taxon>
        <taxon>Cutaneotrichosporon</taxon>
    </lineage>
</organism>
<keyword evidence="2" id="KW-1185">Reference proteome</keyword>
<dbReference type="EMBL" id="KQ087177">
    <property type="protein sequence ID" value="KLT46545.1"/>
    <property type="molecule type" value="Genomic_DNA"/>
</dbReference>
<dbReference type="RefSeq" id="XP_018283036.1">
    <property type="nucleotide sequence ID" value="XM_018427239.1"/>
</dbReference>
<name>A0A0J0XZR5_9TREE</name>
<protein>
    <submittedName>
        <fullName evidence="1">Uncharacterized protein</fullName>
    </submittedName>
</protein>
<dbReference type="GeneID" id="28987842"/>
<accession>A0A0J0XZR5</accession>